<protein>
    <submittedName>
        <fullName evidence="2">Uncharacterized protein</fullName>
    </submittedName>
</protein>
<gene>
    <name evidence="2" type="ORF">RFI_18580</name>
</gene>
<accession>X6N027</accession>
<evidence type="ECO:0000256" key="1">
    <source>
        <dbReference type="SAM" id="MobiDB-lite"/>
    </source>
</evidence>
<dbReference type="EMBL" id="ASPP01014550">
    <property type="protein sequence ID" value="ETO18677.1"/>
    <property type="molecule type" value="Genomic_DNA"/>
</dbReference>
<evidence type="ECO:0000313" key="3">
    <source>
        <dbReference type="Proteomes" id="UP000023152"/>
    </source>
</evidence>
<proteinExistence type="predicted"/>
<keyword evidence="3" id="KW-1185">Reference proteome</keyword>
<dbReference type="AlphaFoldDB" id="X6N027"/>
<feature type="region of interest" description="Disordered" evidence="1">
    <location>
        <begin position="322"/>
        <end position="350"/>
    </location>
</feature>
<evidence type="ECO:0000313" key="2">
    <source>
        <dbReference type="EMBL" id="ETO18677.1"/>
    </source>
</evidence>
<reference evidence="2 3" key="1">
    <citation type="journal article" date="2013" name="Curr. Biol.">
        <title>The Genome of the Foraminiferan Reticulomyxa filosa.</title>
        <authorList>
            <person name="Glockner G."/>
            <person name="Hulsmann N."/>
            <person name="Schleicher M."/>
            <person name="Noegel A.A."/>
            <person name="Eichinger L."/>
            <person name="Gallinger C."/>
            <person name="Pawlowski J."/>
            <person name="Sierra R."/>
            <person name="Euteneuer U."/>
            <person name="Pillet L."/>
            <person name="Moustafa A."/>
            <person name="Platzer M."/>
            <person name="Groth M."/>
            <person name="Szafranski K."/>
            <person name="Schliwa M."/>
        </authorList>
    </citation>
    <scope>NUCLEOTIDE SEQUENCE [LARGE SCALE GENOMIC DNA]</scope>
</reference>
<feature type="compositionally biased region" description="Polar residues" evidence="1">
    <location>
        <begin position="323"/>
        <end position="350"/>
    </location>
</feature>
<comment type="caution">
    <text evidence="2">The sequence shown here is derived from an EMBL/GenBank/DDBJ whole genome shotgun (WGS) entry which is preliminary data.</text>
</comment>
<sequence length="350" mass="40261">MLYVTGVETDLSEFDHELEEYRPIIEIYLKGGPYGHVRHQLKFFFFFAYISMMITFERGGEYKKLVSDFRRRKVIEIFELHDKEAVGALPIITIEKVSFYKQTNSIKRKKSKVTKVKKYAIMNLADKFYAGTELRKEAQNFIAEKTALSLPGLFVFFPFMYALSNYGEKKLYFFALTEFIQYSSLLIHPLLLEFHFKCAIFALGGKVDVHDGPLPAVFSETDASVLVPAVIGREKLSKQREHLFESDSEKEDDDDDLEDELWLGDENDTFDGDEYRNSGKVTSQNIVSKKKKRFVGVWRSKTSTTNTATNKPVQTVKEKAFLSSESVVEDTNSSVSENEMTKGSEQSQFR</sequence>
<dbReference type="Proteomes" id="UP000023152">
    <property type="component" value="Unassembled WGS sequence"/>
</dbReference>
<name>X6N027_RETFI</name>
<organism evidence="2 3">
    <name type="scientific">Reticulomyxa filosa</name>
    <dbReference type="NCBI Taxonomy" id="46433"/>
    <lineage>
        <taxon>Eukaryota</taxon>
        <taxon>Sar</taxon>
        <taxon>Rhizaria</taxon>
        <taxon>Retaria</taxon>
        <taxon>Foraminifera</taxon>
        <taxon>Monothalamids</taxon>
        <taxon>Reticulomyxidae</taxon>
        <taxon>Reticulomyxa</taxon>
    </lineage>
</organism>